<feature type="binding site" evidence="9">
    <location>
        <position position="124"/>
    </location>
    <ligand>
        <name>NADPH</name>
        <dbReference type="ChEBI" id="CHEBI:57783"/>
    </ligand>
</feature>
<comment type="catalytic activity">
    <reaction evidence="8">
        <text>2-C-methyl-D-erythritol 4-phosphate + NADP(+) = 1-deoxy-D-xylulose 5-phosphate + NADPH + H(+)</text>
        <dbReference type="Rhea" id="RHEA:13717"/>
        <dbReference type="ChEBI" id="CHEBI:15378"/>
        <dbReference type="ChEBI" id="CHEBI:57783"/>
        <dbReference type="ChEBI" id="CHEBI:57792"/>
        <dbReference type="ChEBI" id="CHEBI:58262"/>
        <dbReference type="ChEBI" id="CHEBI:58349"/>
        <dbReference type="EC" id="1.1.1.267"/>
    </reaction>
    <physiologicalReaction direction="right-to-left" evidence="8">
        <dbReference type="Rhea" id="RHEA:13719"/>
    </physiologicalReaction>
</comment>
<dbReference type="PIRSF" id="PIRSF006205">
    <property type="entry name" value="Dxp_reductismrs"/>
    <property type="match status" value="1"/>
</dbReference>
<feature type="domain" description="1-deoxy-D-xylulose 5-phosphate reductoisomerase N-terminal" evidence="10">
    <location>
        <begin position="4"/>
        <end position="130"/>
    </location>
</feature>
<dbReference type="Pfam" id="PF13288">
    <property type="entry name" value="DXPR_C"/>
    <property type="match status" value="1"/>
</dbReference>
<feature type="binding site" evidence="9">
    <location>
        <position position="149"/>
    </location>
    <ligand>
        <name>1-deoxy-D-xylulose 5-phosphate</name>
        <dbReference type="ChEBI" id="CHEBI:57792"/>
    </ligand>
</feature>
<keyword evidence="13" id="KW-0413">Isomerase</keyword>
<sequence>MKNIAILGSTGSIGRNTLDVIEQLGDDFNVYGIAARTQIERLAQQVVDHNPRLLALADESDVGEIRSLIGDNKVEIITGEKALTKIAQDPEVDVVVNALVGAIGLKATLAALEAGKTVALANKESIVMAGPLVMVAAANNDGLLIPIDSEHSAVLQCFRGENPGQVNKLILTASGGPFRDTPKEKFPYITPEQALEHPNWDMGPKITIDSASMMNKGLEVIEAHYLFNLQPERIQVVIHPQSVIHSMVEFVDGSIKAQLSLPDMRIPIQYSLTYPDRISAQFVANDLVEIGSLQFEAPDLQRFPCLKLAYDALDAGIGYPTVLNAANEVAVEAFLSRNVTFDRIPVLIEKTLQNYKPPALFDLDAVLKADRWGREWAYSLIK</sequence>
<organism evidence="13 14">
    <name type="scientific">candidate division LCP-89 bacterium B3_LCP</name>
    <dbReference type="NCBI Taxonomy" id="2012998"/>
    <lineage>
        <taxon>Bacteria</taxon>
        <taxon>Pseudomonadati</taxon>
        <taxon>Bacteria division LCP-89</taxon>
    </lineage>
</organism>
<dbReference type="GO" id="GO:0070402">
    <property type="term" value="F:NADPH binding"/>
    <property type="evidence" value="ECO:0007669"/>
    <property type="project" value="InterPro"/>
</dbReference>
<dbReference type="UniPathway" id="UPA00056">
    <property type="reaction ID" value="UER00092"/>
</dbReference>
<feature type="binding site" evidence="9">
    <location>
        <position position="122"/>
    </location>
    <ligand>
        <name>NADPH</name>
        <dbReference type="ChEBI" id="CHEBI:57783"/>
    </ligand>
</feature>
<dbReference type="NCBIfam" id="TIGR00243">
    <property type="entry name" value="Dxr"/>
    <property type="match status" value="1"/>
</dbReference>
<dbReference type="EMBL" id="NJBN01000007">
    <property type="protein sequence ID" value="TKJ39803.1"/>
    <property type="molecule type" value="Genomic_DNA"/>
</dbReference>
<keyword evidence="4 9" id="KW-0521">NADP</keyword>
<evidence type="ECO:0000256" key="8">
    <source>
        <dbReference type="ARBA" id="ARBA00048543"/>
    </source>
</evidence>
<feature type="binding site" evidence="9">
    <location>
        <position position="210"/>
    </location>
    <ligand>
        <name>1-deoxy-D-xylulose 5-phosphate</name>
        <dbReference type="ChEBI" id="CHEBI:57792"/>
    </ligand>
</feature>
<evidence type="ECO:0000313" key="13">
    <source>
        <dbReference type="EMBL" id="TKJ39803.1"/>
    </source>
</evidence>
<evidence type="ECO:0000256" key="9">
    <source>
        <dbReference type="HAMAP-Rule" id="MF_00183"/>
    </source>
</evidence>
<dbReference type="AlphaFoldDB" id="A0A532UXY3"/>
<dbReference type="FunFam" id="3.40.50.720:FF:000045">
    <property type="entry name" value="1-deoxy-D-xylulose 5-phosphate reductoisomerase"/>
    <property type="match status" value="1"/>
</dbReference>
<dbReference type="GO" id="GO:0030604">
    <property type="term" value="F:1-deoxy-D-xylulose-5-phosphate reductoisomerase activity"/>
    <property type="evidence" value="ECO:0007669"/>
    <property type="project" value="UniProtKB-UniRule"/>
</dbReference>
<dbReference type="NCBIfam" id="NF009114">
    <property type="entry name" value="PRK12464.1"/>
    <property type="match status" value="1"/>
</dbReference>
<dbReference type="InterPro" id="IPR036291">
    <property type="entry name" value="NAD(P)-bd_dom_sf"/>
</dbReference>
<feature type="binding site" evidence="9">
    <location>
        <position position="13"/>
    </location>
    <ligand>
        <name>NADPH</name>
        <dbReference type="ChEBI" id="CHEBI:57783"/>
    </ligand>
</feature>
<keyword evidence="6 9" id="KW-0464">Manganese</keyword>
<evidence type="ECO:0000259" key="12">
    <source>
        <dbReference type="Pfam" id="PF13288"/>
    </source>
</evidence>
<comment type="caution">
    <text evidence="9">Lacks conserved residue(s) required for the propagation of feature annotation.</text>
</comment>
<evidence type="ECO:0000313" key="14">
    <source>
        <dbReference type="Proteomes" id="UP000319619"/>
    </source>
</evidence>
<dbReference type="PANTHER" id="PTHR30525">
    <property type="entry name" value="1-DEOXY-D-XYLULOSE 5-PHOSPHATE REDUCTOISOMERASE"/>
    <property type="match status" value="1"/>
</dbReference>
<evidence type="ECO:0000256" key="3">
    <source>
        <dbReference type="ARBA" id="ARBA00022723"/>
    </source>
</evidence>
<evidence type="ECO:0000259" key="10">
    <source>
        <dbReference type="Pfam" id="PF02670"/>
    </source>
</evidence>
<name>A0A532UXY3_UNCL8</name>
<evidence type="ECO:0000256" key="1">
    <source>
        <dbReference type="ARBA" id="ARBA00005094"/>
    </source>
</evidence>
<dbReference type="SUPFAM" id="SSF69055">
    <property type="entry name" value="1-deoxy-D-xylulose-5-phosphate reductoisomerase, C-terminal domain"/>
    <property type="match status" value="1"/>
</dbReference>
<feature type="binding site" evidence="9">
    <location>
        <position position="197"/>
    </location>
    <ligand>
        <name>1-deoxy-D-xylulose 5-phosphate</name>
        <dbReference type="ChEBI" id="CHEBI:57792"/>
    </ligand>
</feature>
<feature type="binding site" evidence="9">
    <location>
        <position position="148"/>
    </location>
    <ligand>
        <name>Mn(2+)</name>
        <dbReference type="ChEBI" id="CHEBI:29035"/>
    </ligand>
</feature>
<dbReference type="InterPro" id="IPR026877">
    <property type="entry name" value="DXPR_C"/>
</dbReference>
<dbReference type="Gene3D" id="3.40.50.720">
    <property type="entry name" value="NAD(P)-binding Rossmann-like Domain"/>
    <property type="match status" value="1"/>
</dbReference>
<dbReference type="EC" id="1.1.1.267" evidence="9"/>
<dbReference type="Pfam" id="PF02670">
    <property type="entry name" value="DXP_reductoisom"/>
    <property type="match status" value="1"/>
</dbReference>
<gene>
    <name evidence="9" type="primary">dxr</name>
    <name evidence="13" type="ORF">CEE37_11035</name>
</gene>
<comment type="function">
    <text evidence="9">Catalyzes the NADPH-dependent rearrangement and reduction of 1-deoxy-D-xylulose-5-phosphate (DXP) to 2-C-methyl-D-erythritol 4-phosphate (MEP).</text>
</comment>
<dbReference type="GO" id="GO:0030145">
    <property type="term" value="F:manganese ion binding"/>
    <property type="evidence" value="ECO:0007669"/>
    <property type="project" value="TreeGrafter"/>
</dbReference>
<feature type="binding site" evidence="9">
    <location>
        <position position="11"/>
    </location>
    <ligand>
        <name>NADPH</name>
        <dbReference type="ChEBI" id="CHEBI:57783"/>
    </ligand>
</feature>
<feature type="binding site" evidence="9">
    <location>
        <position position="203"/>
    </location>
    <ligand>
        <name>NADPH</name>
        <dbReference type="ChEBI" id="CHEBI:57783"/>
    </ligand>
</feature>
<feature type="binding site" evidence="9">
    <location>
        <position position="215"/>
    </location>
    <ligand>
        <name>1-deoxy-D-xylulose 5-phosphate</name>
        <dbReference type="ChEBI" id="CHEBI:57792"/>
    </ligand>
</feature>
<evidence type="ECO:0000256" key="5">
    <source>
        <dbReference type="ARBA" id="ARBA00023002"/>
    </source>
</evidence>
<feature type="domain" description="DXP reductoisomerase C-terminal" evidence="12">
    <location>
        <begin position="259"/>
        <end position="375"/>
    </location>
</feature>
<reference evidence="13 14" key="1">
    <citation type="submission" date="2017-06" db="EMBL/GenBank/DDBJ databases">
        <title>Novel microbial phyla capable of carbon fixation and sulfur reduction in deep-sea sediments.</title>
        <authorList>
            <person name="Huang J."/>
            <person name="Baker B."/>
            <person name="Wang Y."/>
        </authorList>
    </citation>
    <scope>NUCLEOTIDE SEQUENCE [LARGE SCALE GENOMIC DNA]</scope>
    <source>
        <strain evidence="13">B3_LCP</strain>
    </source>
</reference>
<dbReference type="SUPFAM" id="SSF55347">
    <property type="entry name" value="Glyceraldehyde-3-phosphate dehydrogenase-like, C-terminal domain"/>
    <property type="match status" value="1"/>
</dbReference>
<comment type="cofactor">
    <cofactor evidence="9">
        <name>Mg(2+)</name>
        <dbReference type="ChEBI" id="CHEBI:18420"/>
    </cofactor>
    <cofactor evidence="9">
        <name>Mn(2+)</name>
        <dbReference type="ChEBI" id="CHEBI:29035"/>
    </cofactor>
</comment>
<keyword evidence="3 9" id="KW-0479">Metal-binding</keyword>
<evidence type="ECO:0000256" key="4">
    <source>
        <dbReference type="ARBA" id="ARBA00022857"/>
    </source>
</evidence>
<keyword evidence="7 9" id="KW-0414">Isoprene biosynthesis</keyword>
<comment type="similarity">
    <text evidence="2 9">Belongs to the DXR family.</text>
</comment>
<feature type="binding site" evidence="9">
    <location>
        <position position="219"/>
    </location>
    <ligand>
        <name>1-deoxy-D-xylulose 5-phosphate</name>
        <dbReference type="ChEBI" id="CHEBI:57792"/>
    </ligand>
</feature>
<feature type="binding site" evidence="9">
    <location>
        <position position="150"/>
    </location>
    <ligand>
        <name>Mn(2+)</name>
        <dbReference type="ChEBI" id="CHEBI:29035"/>
    </ligand>
</feature>
<dbReference type="HAMAP" id="MF_00183">
    <property type="entry name" value="DXP_reductoisom"/>
    <property type="match status" value="1"/>
</dbReference>
<dbReference type="GO" id="GO:0016853">
    <property type="term" value="F:isomerase activity"/>
    <property type="evidence" value="ECO:0007669"/>
    <property type="project" value="UniProtKB-KW"/>
</dbReference>
<evidence type="ECO:0000259" key="11">
    <source>
        <dbReference type="Pfam" id="PF08436"/>
    </source>
</evidence>
<accession>A0A532UXY3</accession>
<protein>
    <recommendedName>
        <fullName evidence="9">1-deoxy-D-xylulose 5-phosphate reductoisomerase</fullName>
        <shortName evidence="9">DXP reductoisomerase</shortName>
        <ecNumber evidence="9">1.1.1.267</ecNumber>
    </recommendedName>
    <alternativeName>
        <fullName evidence="9">1-deoxyxylulose-5-phosphate reductoisomerase</fullName>
    </alternativeName>
    <alternativeName>
        <fullName evidence="9">2-C-methyl-D-erythritol 4-phosphate synthase</fullName>
    </alternativeName>
</protein>
<keyword evidence="9" id="KW-0460">Magnesium</keyword>
<evidence type="ECO:0000256" key="7">
    <source>
        <dbReference type="ARBA" id="ARBA00023229"/>
    </source>
</evidence>
<feature type="binding site" evidence="9">
    <location>
        <position position="12"/>
    </location>
    <ligand>
        <name>NADPH</name>
        <dbReference type="ChEBI" id="CHEBI:57783"/>
    </ligand>
</feature>
<evidence type="ECO:0000256" key="2">
    <source>
        <dbReference type="ARBA" id="ARBA00006825"/>
    </source>
</evidence>
<feature type="binding site" evidence="9">
    <location>
        <position position="219"/>
    </location>
    <ligand>
        <name>Mn(2+)</name>
        <dbReference type="ChEBI" id="CHEBI:29035"/>
    </ligand>
</feature>
<dbReference type="SUPFAM" id="SSF51735">
    <property type="entry name" value="NAD(P)-binding Rossmann-fold domains"/>
    <property type="match status" value="1"/>
</dbReference>
<keyword evidence="5 9" id="KW-0560">Oxidoreductase</keyword>
<dbReference type="InterPro" id="IPR003821">
    <property type="entry name" value="DXP_reductoisomerase"/>
</dbReference>
<dbReference type="GO" id="GO:0051484">
    <property type="term" value="P:isopentenyl diphosphate biosynthetic process, methylerythritol 4-phosphate pathway involved in terpenoid biosynthetic process"/>
    <property type="evidence" value="ECO:0007669"/>
    <property type="project" value="TreeGrafter"/>
</dbReference>
<feature type="binding site" evidence="9">
    <location>
        <position position="216"/>
    </location>
    <ligand>
        <name>1-deoxy-D-xylulose 5-phosphate</name>
        <dbReference type="ChEBI" id="CHEBI:57792"/>
    </ligand>
</feature>
<comment type="pathway">
    <text evidence="1 9">Isoprenoid biosynthesis; isopentenyl diphosphate biosynthesis via DXP pathway; isopentenyl diphosphate from 1-deoxy-D-xylulose 5-phosphate: step 1/6.</text>
</comment>
<feature type="domain" description="1-deoxy-D-xylulose 5-phosphate reductoisomerase C-terminal" evidence="11">
    <location>
        <begin position="144"/>
        <end position="227"/>
    </location>
</feature>
<comment type="caution">
    <text evidence="13">The sequence shown here is derived from an EMBL/GenBank/DDBJ whole genome shotgun (WGS) entry which is preliminary data.</text>
</comment>
<proteinExistence type="inferred from homology"/>
<feature type="binding site" evidence="9">
    <location>
        <position position="10"/>
    </location>
    <ligand>
        <name>NADPH</name>
        <dbReference type="ChEBI" id="CHEBI:57783"/>
    </ligand>
</feature>
<feature type="binding site" evidence="9">
    <location>
        <position position="150"/>
    </location>
    <ligand>
        <name>1-deoxy-D-xylulose 5-phosphate</name>
        <dbReference type="ChEBI" id="CHEBI:57792"/>
    </ligand>
</feature>
<dbReference type="InterPro" id="IPR013512">
    <property type="entry name" value="DXP_reductoisomerase_N"/>
</dbReference>
<evidence type="ECO:0000256" key="6">
    <source>
        <dbReference type="ARBA" id="ARBA00023211"/>
    </source>
</evidence>
<dbReference type="InterPro" id="IPR013644">
    <property type="entry name" value="DXP_reductoisomerase_C"/>
</dbReference>
<dbReference type="InterPro" id="IPR036169">
    <property type="entry name" value="DXPR_C_sf"/>
</dbReference>
<dbReference type="Proteomes" id="UP000319619">
    <property type="component" value="Unassembled WGS sequence"/>
</dbReference>
<feature type="binding site" evidence="9">
    <location>
        <position position="174"/>
    </location>
    <ligand>
        <name>1-deoxy-D-xylulose 5-phosphate</name>
        <dbReference type="ChEBI" id="CHEBI:57792"/>
    </ligand>
</feature>
<dbReference type="Gene3D" id="1.10.1740.10">
    <property type="match status" value="1"/>
</dbReference>
<dbReference type="PANTHER" id="PTHR30525:SF0">
    <property type="entry name" value="1-DEOXY-D-XYLULOSE 5-PHOSPHATE REDUCTOISOMERASE, CHLOROPLASTIC"/>
    <property type="match status" value="1"/>
</dbReference>
<feature type="binding site" evidence="9">
    <location>
        <position position="123"/>
    </location>
    <ligand>
        <name>1-deoxy-D-xylulose 5-phosphate</name>
        <dbReference type="ChEBI" id="CHEBI:57792"/>
    </ligand>
</feature>
<dbReference type="Pfam" id="PF08436">
    <property type="entry name" value="DXP_redisom_C"/>
    <property type="match status" value="1"/>
</dbReference>